<feature type="transmembrane region" description="Helical" evidence="5">
    <location>
        <begin position="126"/>
        <end position="148"/>
    </location>
</feature>
<evidence type="ECO:0000259" key="6">
    <source>
        <dbReference type="Pfam" id="PF04893"/>
    </source>
</evidence>
<dbReference type="AlphaFoldDB" id="A0A0D2J926"/>
<reference evidence="7 8" key="1">
    <citation type="submission" date="2013-11" db="EMBL/GenBank/DDBJ databases">
        <title>Metagenomic analysis of a methanogenic consortium involved in long chain n-alkane degradation.</title>
        <authorList>
            <person name="Davidova I.A."/>
            <person name="Callaghan A.V."/>
            <person name="Wawrik B."/>
            <person name="Pruitt S."/>
            <person name="Marks C."/>
            <person name="Duncan K.E."/>
            <person name="Suflita J.M."/>
        </authorList>
    </citation>
    <scope>NUCLEOTIDE SEQUENCE [LARGE SCALE GENOMIC DNA]</scope>
    <source>
        <strain evidence="7 8">SPR</strain>
    </source>
</reference>
<evidence type="ECO:0000313" key="7">
    <source>
        <dbReference type="EMBL" id="KIX14669.1"/>
    </source>
</evidence>
<organism evidence="7 8">
    <name type="scientific">Dethiosulfatarculus sandiegensis</name>
    <dbReference type="NCBI Taxonomy" id="1429043"/>
    <lineage>
        <taxon>Bacteria</taxon>
        <taxon>Pseudomonadati</taxon>
        <taxon>Thermodesulfobacteriota</taxon>
        <taxon>Desulfarculia</taxon>
        <taxon>Desulfarculales</taxon>
        <taxon>Desulfarculaceae</taxon>
        <taxon>Dethiosulfatarculus</taxon>
    </lineage>
</organism>
<evidence type="ECO:0000256" key="1">
    <source>
        <dbReference type="ARBA" id="ARBA00004141"/>
    </source>
</evidence>
<sequence>MVKIHCPFCGALFKMNQSEKSLFNKKIYCVDCGAELNPEHHILEDKQNDESYRTFGNHIEDLIDYLKLILIKPVSFFKNSEEINKKSAISFLILLYVIGYILDYICFFVFNYLPSANLSPPLWFNIYTYTIITFLRASIVHSLIYYFLRGNPRFWSTAKILCFEQAPRIFLIIPVLEYPIFIWSMILQILGLSEVHKISKVKASFITFIDFGIFIVIRYFISSYLENFLRLRGQLI</sequence>
<dbReference type="EMBL" id="AZAC01000010">
    <property type="protein sequence ID" value="KIX14669.1"/>
    <property type="molecule type" value="Genomic_DNA"/>
</dbReference>
<comment type="subcellular location">
    <subcellularLocation>
        <location evidence="1">Membrane</location>
        <topology evidence="1">Multi-pass membrane protein</topology>
    </subcellularLocation>
</comment>
<keyword evidence="4 5" id="KW-0472">Membrane</keyword>
<dbReference type="GO" id="GO:0016020">
    <property type="term" value="C:membrane"/>
    <property type="evidence" value="ECO:0007669"/>
    <property type="project" value="UniProtKB-SubCell"/>
</dbReference>
<evidence type="ECO:0000256" key="3">
    <source>
        <dbReference type="ARBA" id="ARBA00022989"/>
    </source>
</evidence>
<feature type="domain" description="Yip1" evidence="6">
    <location>
        <begin position="69"/>
        <end position="216"/>
    </location>
</feature>
<gene>
    <name evidence="7" type="ORF">X474_08445</name>
</gene>
<accession>A0A0D2J926</accession>
<keyword evidence="2 5" id="KW-0812">Transmembrane</keyword>
<keyword evidence="3 5" id="KW-1133">Transmembrane helix</keyword>
<dbReference type="Pfam" id="PF04893">
    <property type="entry name" value="Yip1"/>
    <property type="match status" value="1"/>
</dbReference>
<dbReference type="Proteomes" id="UP000032233">
    <property type="component" value="Unassembled WGS sequence"/>
</dbReference>
<dbReference type="InterPro" id="IPR006977">
    <property type="entry name" value="Yip1_dom"/>
</dbReference>
<feature type="transmembrane region" description="Helical" evidence="5">
    <location>
        <begin position="169"/>
        <end position="191"/>
    </location>
</feature>
<feature type="transmembrane region" description="Helical" evidence="5">
    <location>
        <begin position="88"/>
        <end position="114"/>
    </location>
</feature>
<feature type="transmembrane region" description="Helical" evidence="5">
    <location>
        <begin position="203"/>
        <end position="221"/>
    </location>
</feature>
<dbReference type="InParanoid" id="A0A0D2J926"/>
<evidence type="ECO:0000256" key="5">
    <source>
        <dbReference type="SAM" id="Phobius"/>
    </source>
</evidence>
<proteinExistence type="predicted"/>
<keyword evidence="8" id="KW-1185">Reference proteome</keyword>
<evidence type="ECO:0000256" key="4">
    <source>
        <dbReference type="ARBA" id="ARBA00023136"/>
    </source>
</evidence>
<evidence type="ECO:0000256" key="2">
    <source>
        <dbReference type="ARBA" id="ARBA00022692"/>
    </source>
</evidence>
<comment type="caution">
    <text evidence="7">The sequence shown here is derived from an EMBL/GenBank/DDBJ whole genome shotgun (WGS) entry which is preliminary data.</text>
</comment>
<name>A0A0D2J926_9BACT</name>
<protein>
    <recommendedName>
        <fullName evidence="6">Yip1 domain-containing protein</fullName>
    </recommendedName>
</protein>
<evidence type="ECO:0000313" key="8">
    <source>
        <dbReference type="Proteomes" id="UP000032233"/>
    </source>
</evidence>